<dbReference type="InterPro" id="IPR013762">
    <property type="entry name" value="Integrase-like_cat_sf"/>
</dbReference>
<evidence type="ECO:0000313" key="3">
    <source>
        <dbReference type="Proteomes" id="UP000199467"/>
    </source>
</evidence>
<dbReference type="Gene3D" id="1.10.443.10">
    <property type="entry name" value="Intergrase catalytic core"/>
    <property type="match status" value="1"/>
</dbReference>
<evidence type="ECO:0000256" key="1">
    <source>
        <dbReference type="ARBA" id="ARBA00023172"/>
    </source>
</evidence>
<protein>
    <submittedName>
        <fullName evidence="2">Uncharacterized protein</fullName>
    </submittedName>
</protein>
<dbReference type="GO" id="GO:0006310">
    <property type="term" value="P:DNA recombination"/>
    <property type="evidence" value="ECO:0007669"/>
    <property type="project" value="UniProtKB-KW"/>
</dbReference>
<accession>A0A1G6PSQ4</accession>
<evidence type="ECO:0000313" key="2">
    <source>
        <dbReference type="EMBL" id="SDC82427.1"/>
    </source>
</evidence>
<dbReference type="GO" id="GO:0003677">
    <property type="term" value="F:DNA binding"/>
    <property type="evidence" value="ECO:0007669"/>
    <property type="project" value="InterPro"/>
</dbReference>
<keyword evidence="3" id="KW-1185">Reference proteome</keyword>
<dbReference type="AlphaFoldDB" id="A0A1G6PSQ4"/>
<dbReference type="EMBL" id="FMZQ01000007">
    <property type="protein sequence ID" value="SDC82427.1"/>
    <property type="molecule type" value="Genomic_DNA"/>
</dbReference>
<sequence length="379" mass="43213">MPLDDSIRYRAENLLLRFREETGVGSVDADAAALIAWLNKRVVEDKLSPLTAKCYRRWMAAYLEDIEHPSSKFVRNWLPPGSREAAIVEDDKEAGDLIQHLQLMGTDNNSIYASYIDQDGFKSLMRQLVEETPAGAQRYKGGENIVALLVLTAMTGLRPMEWPQARLLDSYYCPNTKLTLGPVLEVHTLKQSGRRDDNPLKPKRHLLLDEWPSDQLDQLKYFMGEVVGSGDFKKWYNTSRATLSRAWRRLCGATGGELDHEGTDVDGNQAGSLSVTFYTARHIFAEEVRRSLKYTRYELAAMLGHSMLTNQKYYGPRDSTSDRGFAFILPRPWPGDADEIMTWDKQVNPVSHRVRQGDLFFSEKPMSTVQDSIAEFYMR</sequence>
<dbReference type="SUPFAM" id="SSF56349">
    <property type="entry name" value="DNA breaking-rejoining enzymes"/>
    <property type="match status" value="1"/>
</dbReference>
<organism evidence="2 3">
    <name type="scientific">Ectopseudomonas chengduensis</name>
    <dbReference type="NCBI Taxonomy" id="489632"/>
    <lineage>
        <taxon>Bacteria</taxon>
        <taxon>Pseudomonadati</taxon>
        <taxon>Pseudomonadota</taxon>
        <taxon>Gammaproteobacteria</taxon>
        <taxon>Pseudomonadales</taxon>
        <taxon>Pseudomonadaceae</taxon>
        <taxon>Ectopseudomonas</taxon>
    </lineage>
</organism>
<reference evidence="3" key="1">
    <citation type="submission" date="2016-10" db="EMBL/GenBank/DDBJ databases">
        <authorList>
            <person name="Varghese N."/>
            <person name="Submissions S."/>
        </authorList>
    </citation>
    <scope>NUCLEOTIDE SEQUENCE [LARGE SCALE GENOMIC DNA]</scope>
    <source>
        <strain evidence="3">DSM 26382</strain>
    </source>
</reference>
<dbReference type="GeneID" id="57609160"/>
<dbReference type="Proteomes" id="UP000199467">
    <property type="component" value="Unassembled WGS sequence"/>
</dbReference>
<keyword evidence="1" id="KW-0233">DNA recombination</keyword>
<proteinExistence type="predicted"/>
<dbReference type="InterPro" id="IPR011010">
    <property type="entry name" value="DNA_brk_join_enz"/>
</dbReference>
<dbReference type="RefSeq" id="WP_017362204.1">
    <property type="nucleotide sequence ID" value="NZ_FMZQ01000007.1"/>
</dbReference>
<gene>
    <name evidence="2" type="ORF">SAMN05216576_10747</name>
</gene>
<dbReference type="GO" id="GO:0015074">
    <property type="term" value="P:DNA integration"/>
    <property type="evidence" value="ECO:0007669"/>
    <property type="project" value="InterPro"/>
</dbReference>
<name>A0A1G6PSQ4_9GAMM</name>